<organism evidence="2 3">
    <name type="scientific">Reticulomyxa filosa</name>
    <dbReference type="NCBI Taxonomy" id="46433"/>
    <lineage>
        <taxon>Eukaryota</taxon>
        <taxon>Sar</taxon>
        <taxon>Rhizaria</taxon>
        <taxon>Retaria</taxon>
        <taxon>Foraminifera</taxon>
        <taxon>Monothalamids</taxon>
        <taxon>Reticulomyxidae</taxon>
        <taxon>Reticulomyxa</taxon>
    </lineage>
</organism>
<reference evidence="2 3" key="1">
    <citation type="journal article" date="2013" name="Curr. Biol.">
        <title>The Genome of the Foraminiferan Reticulomyxa filosa.</title>
        <authorList>
            <person name="Glockner G."/>
            <person name="Hulsmann N."/>
            <person name="Schleicher M."/>
            <person name="Noegel A.A."/>
            <person name="Eichinger L."/>
            <person name="Gallinger C."/>
            <person name="Pawlowski J."/>
            <person name="Sierra R."/>
            <person name="Euteneuer U."/>
            <person name="Pillet L."/>
            <person name="Moustafa A."/>
            <person name="Platzer M."/>
            <person name="Groth M."/>
            <person name="Szafranski K."/>
            <person name="Schliwa M."/>
        </authorList>
    </citation>
    <scope>NUCLEOTIDE SEQUENCE [LARGE SCALE GENOMIC DNA]</scope>
</reference>
<feature type="transmembrane region" description="Helical" evidence="1">
    <location>
        <begin position="71"/>
        <end position="97"/>
    </location>
</feature>
<evidence type="ECO:0000256" key="1">
    <source>
        <dbReference type="SAM" id="Phobius"/>
    </source>
</evidence>
<keyword evidence="3" id="KW-1185">Reference proteome</keyword>
<dbReference type="AlphaFoldDB" id="X6M285"/>
<feature type="non-terminal residue" evidence="2">
    <location>
        <position position="183"/>
    </location>
</feature>
<sequence length="183" mass="21509">MFFPSWQSLVSSDVLGKVYAKHFNRTKLTLKQLEELSTKVKEYWKHLDLRVNQPTAMTAFLIARYLRTSSFIILIDMISYINIILLILDLLYGLYLWKKTKYEILLIDKIQTNILIKNIIKSLCILPISSYGNSCFFKWNGYKGSNQIEQSLSNLIQIQNHIQNQINQSNNTITTLNYIYEEE</sequence>
<keyword evidence="1" id="KW-0812">Transmembrane</keyword>
<proteinExistence type="predicted"/>
<evidence type="ECO:0000313" key="2">
    <source>
        <dbReference type="EMBL" id="ETO07100.1"/>
    </source>
</evidence>
<name>X6M285_RETFI</name>
<keyword evidence="1" id="KW-1133">Transmembrane helix</keyword>
<comment type="caution">
    <text evidence="2">The sequence shown here is derived from an EMBL/GenBank/DDBJ whole genome shotgun (WGS) entry which is preliminary data.</text>
</comment>
<dbReference type="EMBL" id="ASPP01026511">
    <property type="protein sequence ID" value="ETO07100.1"/>
    <property type="molecule type" value="Genomic_DNA"/>
</dbReference>
<evidence type="ECO:0000313" key="3">
    <source>
        <dbReference type="Proteomes" id="UP000023152"/>
    </source>
</evidence>
<dbReference type="Proteomes" id="UP000023152">
    <property type="component" value="Unassembled WGS sequence"/>
</dbReference>
<protein>
    <submittedName>
        <fullName evidence="2">Uncharacterized protein</fullName>
    </submittedName>
</protein>
<keyword evidence="1" id="KW-0472">Membrane</keyword>
<accession>X6M285</accession>
<gene>
    <name evidence="2" type="ORF">RFI_30291</name>
</gene>